<proteinExistence type="predicted"/>
<dbReference type="EMBL" id="MU796453">
    <property type="protein sequence ID" value="KAJ3803979.1"/>
    <property type="molecule type" value="Genomic_DNA"/>
</dbReference>
<sequence length="222" mass="25536">MDHHHIVERTPSRIMHQPRPHRIVDLDHISNSTQLLPETQSAPAVLSEFPQENHHLFHNHPNIPWVPPPPHAPAGHSYPMYYTPYPVYQNVQPPPVSPRPTTPRFKIEYSSIHATFLATIKDADSLKDRKSWVKWNEGVWQAVADGFVLGHICDEPSPGTPWTEWNTPLIRPTISSQPTRKEIEARLKWDKNDGWTSSILTARLSDEAWNHLPPMINDRGEH</sequence>
<name>A0ACC1TGU1_9AGAR</name>
<accession>A0ACC1TGU1</accession>
<gene>
    <name evidence="1" type="ORF">F5876DRAFT_84002</name>
</gene>
<dbReference type="Proteomes" id="UP001163835">
    <property type="component" value="Unassembled WGS sequence"/>
</dbReference>
<evidence type="ECO:0000313" key="2">
    <source>
        <dbReference type="Proteomes" id="UP001163835"/>
    </source>
</evidence>
<evidence type="ECO:0000313" key="1">
    <source>
        <dbReference type="EMBL" id="KAJ3803979.1"/>
    </source>
</evidence>
<keyword evidence="2" id="KW-1185">Reference proteome</keyword>
<organism evidence="1 2">
    <name type="scientific">Lentinula aff. lateritia</name>
    <dbReference type="NCBI Taxonomy" id="2804960"/>
    <lineage>
        <taxon>Eukaryota</taxon>
        <taxon>Fungi</taxon>
        <taxon>Dikarya</taxon>
        <taxon>Basidiomycota</taxon>
        <taxon>Agaricomycotina</taxon>
        <taxon>Agaricomycetes</taxon>
        <taxon>Agaricomycetidae</taxon>
        <taxon>Agaricales</taxon>
        <taxon>Marasmiineae</taxon>
        <taxon>Omphalotaceae</taxon>
        <taxon>Lentinula</taxon>
    </lineage>
</organism>
<comment type="caution">
    <text evidence="1">The sequence shown here is derived from an EMBL/GenBank/DDBJ whole genome shotgun (WGS) entry which is preliminary data.</text>
</comment>
<protein>
    <submittedName>
        <fullName evidence="1">Uncharacterized protein</fullName>
    </submittedName>
</protein>
<reference evidence="1" key="1">
    <citation type="submission" date="2022-09" db="EMBL/GenBank/DDBJ databases">
        <title>A Global Phylogenomic Analysis of the Shiitake Genus Lentinula.</title>
        <authorList>
            <consortium name="DOE Joint Genome Institute"/>
            <person name="Sierra-Patev S."/>
            <person name="Min B."/>
            <person name="Naranjo-Ortiz M."/>
            <person name="Looney B."/>
            <person name="Konkel Z."/>
            <person name="Slot J.C."/>
            <person name="Sakamoto Y."/>
            <person name="Steenwyk J.L."/>
            <person name="Rokas A."/>
            <person name="Carro J."/>
            <person name="Camarero S."/>
            <person name="Ferreira P."/>
            <person name="Molpeceres G."/>
            <person name="Ruiz-Duenas F.J."/>
            <person name="Serrano A."/>
            <person name="Henrissat B."/>
            <person name="Drula E."/>
            <person name="Hughes K.W."/>
            <person name="Mata J.L."/>
            <person name="Ishikawa N.K."/>
            <person name="Vargas-Isla R."/>
            <person name="Ushijima S."/>
            <person name="Smith C.A."/>
            <person name="Ahrendt S."/>
            <person name="Andreopoulos W."/>
            <person name="He G."/>
            <person name="Labutti K."/>
            <person name="Lipzen A."/>
            <person name="Ng V."/>
            <person name="Riley R."/>
            <person name="Sandor L."/>
            <person name="Barry K."/>
            <person name="Martinez A.T."/>
            <person name="Xiao Y."/>
            <person name="Gibbons J.G."/>
            <person name="Terashima K."/>
            <person name="Grigoriev I.V."/>
            <person name="Hibbett D.S."/>
        </authorList>
    </citation>
    <scope>NUCLEOTIDE SEQUENCE</scope>
    <source>
        <strain evidence="1">TMI1499</strain>
    </source>
</reference>